<dbReference type="AlphaFoldDB" id="A0A562S786"/>
<evidence type="ECO:0000313" key="3">
    <source>
        <dbReference type="Proteomes" id="UP000318307"/>
    </source>
</evidence>
<gene>
    <name evidence="2" type="ORF">LZ24_00075</name>
</gene>
<evidence type="ECO:0000259" key="1">
    <source>
        <dbReference type="PROSITE" id="PS50887"/>
    </source>
</evidence>
<accession>A0A562S786</accession>
<dbReference type="OrthoDB" id="5413461at2"/>
<dbReference type="Pfam" id="PF00990">
    <property type="entry name" value="GGDEF"/>
    <property type="match status" value="1"/>
</dbReference>
<dbReference type="InterPro" id="IPR043128">
    <property type="entry name" value="Rev_trsase/Diguanyl_cyclase"/>
</dbReference>
<name>A0A562S786_9BACT</name>
<dbReference type="InterPro" id="IPR029787">
    <property type="entry name" value="Nucleotide_cyclase"/>
</dbReference>
<dbReference type="InterPro" id="IPR052163">
    <property type="entry name" value="DGC-Regulatory_Protein"/>
</dbReference>
<dbReference type="EMBL" id="VLLC01000001">
    <property type="protein sequence ID" value="TWI77275.1"/>
    <property type="molecule type" value="Genomic_DNA"/>
</dbReference>
<reference evidence="2 3" key="1">
    <citation type="submission" date="2019-07" db="EMBL/GenBank/DDBJ databases">
        <title>Genome sequencing of 100 strains of the haloalkaliphilic chemolithoautotrophic sulfur-oxidizing bacterium Thioalkalivibrio.</title>
        <authorList>
            <person name="Muyzer G."/>
        </authorList>
    </citation>
    <scope>NUCLEOTIDE SEQUENCE [LARGE SCALE GENOMIC DNA]</scope>
    <source>
        <strain evidence="2 3">ASO4-4</strain>
    </source>
</reference>
<comment type="caution">
    <text evidence="2">The sequence shown here is derived from an EMBL/GenBank/DDBJ whole genome shotgun (WGS) entry which is preliminary data.</text>
</comment>
<keyword evidence="3" id="KW-1185">Reference proteome</keyword>
<sequence>MDPDLLAYFHDMIPLEMCILDSGLNLIYANEALTKSTGIHDFSGRNMKSLIPETRLGTLQVLLEKSRRENREIRYRAEGLIGGEDREVIIKYHHETGTFYAVLVRDSCQPIKENKDALTGLATREIFMERGVQLIHHAKRQKTCVALVFMDLNGFKPVNDTYGHKAGDIVLKVISERLQSTIRKTDTLARFGGDEFILGLSDLKAGIHASLGVRRLMKAVAEPIDIGGQLVSVSGSFGISVYPDDNSDLKTLVRYADEAMYQAKTRGLGYAFFSTPHKTSSGKESV</sequence>
<organism evidence="2 3">
    <name type="scientific">Desulfobotulus alkaliphilus</name>
    <dbReference type="NCBI Taxonomy" id="622671"/>
    <lineage>
        <taxon>Bacteria</taxon>
        <taxon>Pseudomonadati</taxon>
        <taxon>Thermodesulfobacteriota</taxon>
        <taxon>Desulfobacteria</taxon>
        <taxon>Desulfobacterales</taxon>
        <taxon>Desulfobacteraceae</taxon>
        <taxon>Desulfobotulus</taxon>
    </lineage>
</organism>
<feature type="domain" description="GGDEF" evidence="1">
    <location>
        <begin position="143"/>
        <end position="276"/>
    </location>
</feature>
<dbReference type="PROSITE" id="PS50887">
    <property type="entry name" value="GGDEF"/>
    <property type="match status" value="1"/>
</dbReference>
<dbReference type="Gene3D" id="3.30.70.270">
    <property type="match status" value="1"/>
</dbReference>
<proteinExistence type="predicted"/>
<dbReference type="CDD" id="cd01949">
    <property type="entry name" value="GGDEF"/>
    <property type="match status" value="1"/>
</dbReference>
<dbReference type="Proteomes" id="UP000318307">
    <property type="component" value="Unassembled WGS sequence"/>
</dbReference>
<protein>
    <submittedName>
        <fullName evidence="2">Diguanylate cyclase (GGDEF)-like protein</fullName>
    </submittedName>
</protein>
<dbReference type="PANTHER" id="PTHR46663">
    <property type="entry name" value="DIGUANYLATE CYCLASE DGCT-RELATED"/>
    <property type="match status" value="1"/>
</dbReference>
<dbReference type="InterPro" id="IPR000160">
    <property type="entry name" value="GGDEF_dom"/>
</dbReference>
<dbReference type="PANTHER" id="PTHR46663:SF2">
    <property type="entry name" value="GGDEF DOMAIN-CONTAINING PROTEIN"/>
    <property type="match status" value="1"/>
</dbReference>
<dbReference type="NCBIfam" id="TIGR00254">
    <property type="entry name" value="GGDEF"/>
    <property type="match status" value="1"/>
</dbReference>
<evidence type="ECO:0000313" key="2">
    <source>
        <dbReference type="EMBL" id="TWI77275.1"/>
    </source>
</evidence>
<dbReference type="SUPFAM" id="SSF55073">
    <property type="entry name" value="Nucleotide cyclase"/>
    <property type="match status" value="1"/>
</dbReference>
<dbReference type="RefSeq" id="WP_144681160.1">
    <property type="nucleotide sequence ID" value="NZ_VLLC01000001.1"/>
</dbReference>
<dbReference type="SMART" id="SM00267">
    <property type="entry name" value="GGDEF"/>
    <property type="match status" value="1"/>
</dbReference>